<feature type="compositionally biased region" description="Gly residues" evidence="3">
    <location>
        <begin position="388"/>
        <end position="397"/>
    </location>
</feature>
<dbReference type="EMBL" id="MCGN01000006">
    <property type="protein sequence ID" value="ORY95476.1"/>
    <property type="molecule type" value="Genomic_DNA"/>
</dbReference>
<dbReference type="FunCoup" id="A0A1X2H9X1">
    <property type="interactions" value="215"/>
</dbReference>
<comment type="caution">
    <text evidence="4">The sequence shown here is derived from an EMBL/GenBank/DDBJ whole genome shotgun (WGS) entry which is preliminary data.</text>
</comment>
<dbReference type="SUPFAM" id="SSF54518">
    <property type="entry name" value="Tubby C-terminal domain-like"/>
    <property type="match status" value="1"/>
</dbReference>
<dbReference type="Pfam" id="PF03803">
    <property type="entry name" value="Scramblase"/>
    <property type="match status" value="1"/>
</dbReference>
<dbReference type="PANTHER" id="PTHR23248">
    <property type="entry name" value="PHOSPHOLIPID SCRAMBLASE-RELATED"/>
    <property type="match status" value="1"/>
</dbReference>
<dbReference type="InParanoid" id="A0A1X2H9X1"/>
<dbReference type="OMA" id="ELEMMNI"/>
<dbReference type="GO" id="GO:0017128">
    <property type="term" value="F:phospholipid scramblase activity"/>
    <property type="evidence" value="ECO:0007669"/>
    <property type="project" value="InterPro"/>
</dbReference>
<evidence type="ECO:0000256" key="2">
    <source>
        <dbReference type="RuleBase" id="RU363116"/>
    </source>
</evidence>
<dbReference type="InterPro" id="IPR025659">
    <property type="entry name" value="Tubby-like_C"/>
</dbReference>
<reference evidence="4 5" key="1">
    <citation type="submission" date="2016-07" db="EMBL/GenBank/DDBJ databases">
        <title>Pervasive Adenine N6-methylation of Active Genes in Fungi.</title>
        <authorList>
            <consortium name="DOE Joint Genome Institute"/>
            <person name="Mondo S.J."/>
            <person name="Dannebaum R.O."/>
            <person name="Kuo R.C."/>
            <person name="Labutti K."/>
            <person name="Haridas S."/>
            <person name="Kuo A."/>
            <person name="Salamov A."/>
            <person name="Ahrendt S.R."/>
            <person name="Lipzen A."/>
            <person name="Sullivan W."/>
            <person name="Andreopoulos W.B."/>
            <person name="Clum A."/>
            <person name="Lindquist E."/>
            <person name="Daum C."/>
            <person name="Ramamoorthy G.K."/>
            <person name="Gryganskyi A."/>
            <person name="Culley D."/>
            <person name="Magnuson J.K."/>
            <person name="James T.Y."/>
            <person name="O'Malley M.A."/>
            <person name="Stajich J.E."/>
            <person name="Spatafora J.W."/>
            <person name="Visel A."/>
            <person name="Grigoriev I.V."/>
        </authorList>
    </citation>
    <scope>NUCLEOTIDE SEQUENCE [LARGE SCALE GENOMIC DNA]</scope>
    <source>
        <strain evidence="4 5">NRRL 2496</strain>
    </source>
</reference>
<sequence length="397" mass="44264">MHRSQTLVRRVPPQWHLLHQRSNQPRLFLGRSVVRPFQRPTNYSNYSSLRRPRQTGPRGRILNHVENLRPARPVQAAQAAAPAQQLVETVDDTVEIPEPEAGAVVRPDNIGAPVLSHSALVIGREFEMMNIFLGFEQANRYKIMDPNGNYVGFIAEEEGFAKSVSRQFLKTHRPFKATILNNEGQVVFKIERPFAFINSRIFIYTADDELVGEVQQRWHLLRRKYDLFVGTQQFANVDTPFLGWDFVLQDEQGGPIGTVNRNFSGFAREIFTDTGQYVLRMDAAEGHTRALTLDERAVTLACAISIDFDYFSRHSQHGGGFMPFPFFGFGGSGAEEGSGNDSEGPSDGPSAPPPPPQPEQPSSGWGDDGWMSDEEAGVSKPLDDLQGFLGGIFGDDD</sequence>
<dbReference type="PANTHER" id="PTHR23248:SF9">
    <property type="entry name" value="PHOSPHOLIPID SCRAMBLASE"/>
    <property type="match status" value="1"/>
</dbReference>
<evidence type="ECO:0000313" key="5">
    <source>
        <dbReference type="Proteomes" id="UP000242180"/>
    </source>
</evidence>
<feature type="compositionally biased region" description="Low complexity" evidence="3">
    <location>
        <begin position="337"/>
        <end position="349"/>
    </location>
</feature>
<evidence type="ECO:0000256" key="1">
    <source>
        <dbReference type="ARBA" id="ARBA00005350"/>
    </source>
</evidence>
<feature type="compositionally biased region" description="Pro residues" evidence="3">
    <location>
        <begin position="350"/>
        <end position="359"/>
    </location>
</feature>
<dbReference type="Proteomes" id="UP000242180">
    <property type="component" value="Unassembled WGS sequence"/>
</dbReference>
<gene>
    <name evidence="4" type="ORF">BCR43DRAFT_459266</name>
</gene>
<dbReference type="InterPro" id="IPR005552">
    <property type="entry name" value="Scramblase"/>
</dbReference>
<feature type="region of interest" description="Disordered" evidence="3">
    <location>
        <begin position="332"/>
        <end position="397"/>
    </location>
</feature>
<protein>
    <recommendedName>
        <fullName evidence="2">Phospholipid scramblase</fullName>
    </recommendedName>
</protein>
<accession>A0A1X2H9X1</accession>
<proteinExistence type="inferred from homology"/>
<dbReference type="STRING" id="13706.A0A1X2H9X1"/>
<dbReference type="AlphaFoldDB" id="A0A1X2H9X1"/>
<comment type="similarity">
    <text evidence="1 2">Belongs to the phospholipid scramblase family.</text>
</comment>
<keyword evidence="5" id="KW-1185">Reference proteome</keyword>
<dbReference type="GO" id="GO:0005886">
    <property type="term" value="C:plasma membrane"/>
    <property type="evidence" value="ECO:0007669"/>
    <property type="project" value="TreeGrafter"/>
</dbReference>
<evidence type="ECO:0000256" key="3">
    <source>
        <dbReference type="SAM" id="MobiDB-lite"/>
    </source>
</evidence>
<evidence type="ECO:0000313" key="4">
    <source>
        <dbReference type="EMBL" id="ORY95476.1"/>
    </source>
</evidence>
<organism evidence="4 5">
    <name type="scientific">Syncephalastrum racemosum</name>
    <name type="common">Filamentous fungus</name>
    <dbReference type="NCBI Taxonomy" id="13706"/>
    <lineage>
        <taxon>Eukaryota</taxon>
        <taxon>Fungi</taxon>
        <taxon>Fungi incertae sedis</taxon>
        <taxon>Mucoromycota</taxon>
        <taxon>Mucoromycotina</taxon>
        <taxon>Mucoromycetes</taxon>
        <taxon>Mucorales</taxon>
        <taxon>Syncephalastraceae</taxon>
        <taxon>Syncephalastrum</taxon>
    </lineage>
</organism>
<name>A0A1X2H9X1_SYNRA</name>
<dbReference type="OrthoDB" id="191150at2759"/>